<dbReference type="InterPro" id="IPR025736">
    <property type="entry name" value="PucR_C-HTH_dom"/>
</dbReference>
<dbReference type="InterPro" id="IPR051448">
    <property type="entry name" value="CdaR-like_regulators"/>
</dbReference>
<dbReference type="Proteomes" id="UP000659496">
    <property type="component" value="Unassembled WGS sequence"/>
</dbReference>
<evidence type="ECO:0000313" key="2">
    <source>
        <dbReference type="EMBL" id="MBD7908223.1"/>
    </source>
</evidence>
<dbReference type="PANTHER" id="PTHR33744">
    <property type="entry name" value="CARBOHYDRATE DIACID REGULATOR"/>
    <property type="match status" value="1"/>
</dbReference>
<reference evidence="2 3" key="1">
    <citation type="submission" date="2020-08" db="EMBL/GenBank/DDBJ databases">
        <title>A Genomic Blueprint of the Chicken Gut Microbiome.</title>
        <authorList>
            <person name="Gilroy R."/>
            <person name="Ravi A."/>
            <person name="Getino M."/>
            <person name="Pursley I."/>
            <person name="Horton D.L."/>
            <person name="Alikhan N.-F."/>
            <person name="Baker D."/>
            <person name="Gharbi K."/>
            <person name="Hall N."/>
            <person name="Watson M."/>
            <person name="Adriaenssens E.M."/>
            <person name="Foster-Nyarko E."/>
            <person name="Jarju S."/>
            <person name="Secka A."/>
            <person name="Antonio M."/>
            <person name="Oren A."/>
            <person name="Chaudhuri R."/>
            <person name="La Ragione R.M."/>
            <person name="Hildebrand F."/>
            <person name="Pallen M.J."/>
        </authorList>
    </citation>
    <scope>NUCLEOTIDE SEQUENCE [LARGE SCALE GENOMIC DNA]</scope>
    <source>
        <strain evidence="2 3">Sa3CUA8</strain>
    </source>
</reference>
<sequence length="298" mass="34465">MYLNLSTLFPSFQIFSNKPDHHSHDVFIFKDKTSSNWISINKKEVSTRDYALLTAVFDEFEIPHKSSGDSEQIEWIRYLDGYGSAPIKEVLEIRTLHLSFPNDRWKMDSLREAVEAFFGDEVILLCRTNTLALLIEKKSSYRYGIEDFTSFVAILESDFFMKPKLFVGKFHSSDSEYPAKINAESFYFSKGLNILPTEQIYTMEKVFPYLLIESLSTTMKNTITNEILGPIEQDMEILKTIRYFFESGFNGSITSEKLHIHRNTLNYRLTKFQDITGISVRNFDGALVGYFASLLSVK</sequence>
<accession>A0ABR8PJ89</accession>
<organism evidence="2 3">
    <name type="scientific">Sporosarcina gallistercoris</name>
    <dbReference type="NCBI Taxonomy" id="2762245"/>
    <lineage>
        <taxon>Bacteria</taxon>
        <taxon>Bacillati</taxon>
        <taxon>Bacillota</taxon>
        <taxon>Bacilli</taxon>
        <taxon>Bacillales</taxon>
        <taxon>Caryophanaceae</taxon>
        <taxon>Sporosarcina</taxon>
    </lineage>
</organism>
<dbReference type="Pfam" id="PF13556">
    <property type="entry name" value="HTH_30"/>
    <property type="match status" value="1"/>
</dbReference>
<dbReference type="EMBL" id="JACSQY010000004">
    <property type="protein sequence ID" value="MBD7908223.1"/>
    <property type="molecule type" value="Genomic_DNA"/>
</dbReference>
<dbReference type="PANTHER" id="PTHR33744:SF15">
    <property type="entry name" value="CARBOHYDRATE DIACID REGULATOR"/>
    <property type="match status" value="1"/>
</dbReference>
<proteinExistence type="predicted"/>
<protein>
    <submittedName>
        <fullName evidence="2">Helix-turn-helix domain-containing protein</fullName>
    </submittedName>
</protein>
<dbReference type="InterPro" id="IPR042070">
    <property type="entry name" value="PucR_C-HTH_sf"/>
</dbReference>
<evidence type="ECO:0000259" key="1">
    <source>
        <dbReference type="Pfam" id="PF13556"/>
    </source>
</evidence>
<comment type="caution">
    <text evidence="2">The sequence shown here is derived from an EMBL/GenBank/DDBJ whole genome shotgun (WGS) entry which is preliminary data.</text>
</comment>
<dbReference type="RefSeq" id="WP_191689366.1">
    <property type="nucleotide sequence ID" value="NZ_JACSQY010000004.1"/>
</dbReference>
<name>A0ABR8PJ89_9BACL</name>
<dbReference type="Gene3D" id="1.10.10.2840">
    <property type="entry name" value="PucR C-terminal helix-turn-helix domain"/>
    <property type="match status" value="1"/>
</dbReference>
<evidence type="ECO:0000313" key="3">
    <source>
        <dbReference type="Proteomes" id="UP000659496"/>
    </source>
</evidence>
<feature type="domain" description="PucR C-terminal helix-turn-helix" evidence="1">
    <location>
        <begin position="238"/>
        <end position="292"/>
    </location>
</feature>
<gene>
    <name evidence="2" type="ORF">H9659_07770</name>
</gene>
<keyword evidence="3" id="KW-1185">Reference proteome</keyword>